<dbReference type="PROSITE" id="PS51095">
    <property type="entry name" value="PTS_EIIA_TYPE_3"/>
    <property type="match status" value="1"/>
</dbReference>
<accession>A0A0A5G6X7</accession>
<gene>
    <name evidence="9" type="ORF">N784_03125</name>
</gene>
<comment type="cofactor">
    <cofactor evidence="6">
        <name>Mg(2+)</name>
        <dbReference type="ChEBI" id="CHEBI:18420"/>
    </cofactor>
    <text evidence="6">Binds 1 Mg(2+) ion per trimer.</text>
</comment>
<dbReference type="AlphaFoldDB" id="A0A0A5G6X7"/>
<keyword evidence="10" id="KW-1185">Reference proteome</keyword>
<evidence type="ECO:0000256" key="1">
    <source>
        <dbReference type="ARBA" id="ARBA00022448"/>
    </source>
</evidence>
<feature type="modified residue" description="Phosphohistidine; by HPr" evidence="7">
    <location>
        <position position="79"/>
    </location>
</feature>
<dbReference type="Pfam" id="PF02255">
    <property type="entry name" value="PTS_IIA"/>
    <property type="match status" value="1"/>
</dbReference>
<dbReference type="InterPro" id="IPR036542">
    <property type="entry name" value="PTS_IIA_lac/cel_sf"/>
</dbReference>
<keyword evidence="4" id="KW-0598">Phosphotransferase system</keyword>
<dbReference type="STRING" id="1385512.N784_03125"/>
<evidence type="ECO:0000256" key="2">
    <source>
        <dbReference type="ARBA" id="ARBA00022597"/>
    </source>
</evidence>
<dbReference type="PIRSF" id="PIRSF000699">
    <property type="entry name" value="PTS_IILac_III"/>
    <property type="match status" value="1"/>
</dbReference>
<feature type="active site" description="Tele-phosphohistidine intermediate" evidence="5">
    <location>
        <position position="79"/>
    </location>
</feature>
<keyword evidence="3" id="KW-0808">Transferase</keyword>
<evidence type="ECO:0000256" key="6">
    <source>
        <dbReference type="PIRSR" id="PIRSR000699-2"/>
    </source>
</evidence>
<sequence>MNDTINIEQVSFEIILHAGNARSSAMEALQIVKQNDYDGAMQKIEEAETELHKAHKAQTQLLQQEAQGEGKAPTVLLVHAQDHLMTAMTLKDMAKEMIDLYKEVRGGN</sequence>
<keyword evidence="8" id="KW-0175">Coiled coil</keyword>
<dbReference type="InterPro" id="IPR003188">
    <property type="entry name" value="PTS_IIA_lac/cel"/>
</dbReference>
<dbReference type="eggNOG" id="COG1447">
    <property type="taxonomic scope" value="Bacteria"/>
</dbReference>
<evidence type="ECO:0000313" key="10">
    <source>
        <dbReference type="Proteomes" id="UP000030401"/>
    </source>
</evidence>
<dbReference type="RefSeq" id="WP_036833974.1">
    <property type="nucleotide sequence ID" value="NZ_AVPG01000010.1"/>
</dbReference>
<dbReference type="GO" id="GO:0016740">
    <property type="term" value="F:transferase activity"/>
    <property type="evidence" value="ECO:0007669"/>
    <property type="project" value="UniProtKB-KW"/>
</dbReference>
<keyword evidence="6" id="KW-0479">Metal-binding</keyword>
<dbReference type="Gene3D" id="1.20.58.80">
    <property type="entry name" value="Phosphotransferase system, lactose/cellobiose-type IIA subunit"/>
    <property type="match status" value="1"/>
</dbReference>
<organism evidence="9 10">
    <name type="scientific">Pontibacillus litoralis JSM 072002</name>
    <dbReference type="NCBI Taxonomy" id="1385512"/>
    <lineage>
        <taxon>Bacteria</taxon>
        <taxon>Bacillati</taxon>
        <taxon>Bacillota</taxon>
        <taxon>Bacilli</taxon>
        <taxon>Bacillales</taxon>
        <taxon>Bacillaceae</taxon>
        <taxon>Pontibacillus</taxon>
    </lineage>
</organism>
<dbReference type="Proteomes" id="UP000030401">
    <property type="component" value="Unassembled WGS sequence"/>
</dbReference>
<evidence type="ECO:0000256" key="5">
    <source>
        <dbReference type="PIRSR" id="PIRSR000699-1"/>
    </source>
</evidence>
<comment type="caution">
    <text evidence="9">The sequence shown here is derived from an EMBL/GenBank/DDBJ whole genome shotgun (WGS) entry which is preliminary data.</text>
</comment>
<dbReference type="EMBL" id="AVPG01000010">
    <property type="protein sequence ID" value="KGX86860.1"/>
    <property type="molecule type" value="Genomic_DNA"/>
</dbReference>
<proteinExistence type="predicted"/>
<feature type="coiled-coil region" evidence="8">
    <location>
        <begin position="37"/>
        <end position="64"/>
    </location>
</feature>
<name>A0A0A5G6X7_9BACI</name>
<dbReference type="PANTHER" id="PTHR34382:SF7">
    <property type="entry name" value="PTS SYSTEM N,N'-DIACETYLCHITOBIOSE-SPECIFIC EIIA COMPONENT"/>
    <property type="match status" value="1"/>
</dbReference>
<keyword evidence="6" id="KW-0460">Magnesium</keyword>
<feature type="binding site" evidence="6">
    <location>
        <position position="82"/>
    </location>
    <ligand>
        <name>Mg(2+)</name>
        <dbReference type="ChEBI" id="CHEBI:18420"/>
        <note>ligand shared between all trimeric partners</note>
    </ligand>
</feature>
<evidence type="ECO:0000256" key="3">
    <source>
        <dbReference type="ARBA" id="ARBA00022679"/>
    </source>
</evidence>
<protein>
    <submittedName>
        <fullName evidence="9">PTS cellobiose transporter subunit IIA</fullName>
    </submittedName>
</protein>
<evidence type="ECO:0000313" key="9">
    <source>
        <dbReference type="EMBL" id="KGX86860.1"/>
    </source>
</evidence>
<dbReference type="SUPFAM" id="SSF46973">
    <property type="entry name" value="Enzyme IIa from lactose specific PTS, IIa-lac"/>
    <property type="match status" value="1"/>
</dbReference>
<dbReference type="OrthoDB" id="350602at2"/>
<evidence type="ECO:0000256" key="7">
    <source>
        <dbReference type="PROSITE-ProRule" id="PRU00418"/>
    </source>
</evidence>
<dbReference type="GO" id="GO:0046872">
    <property type="term" value="F:metal ion binding"/>
    <property type="evidence" value="ECO:0007669"/>
    <property type="project" value="UniProtKB-KW"/>
</dbReference>
<reference evidence="9 10" key="1">
    <citation type="submission" date="2013-08" db="EMBL/GenBank/DDBJ databases">
        <authorList>
            <person name="Huang J."/>
            <person name="Wang G."/>
        </authorList>
    </citation>
    <scope>NUCLEOTIDE SEQUENCE [LARGE SCALE GENOMIC DNA]</scope>
    <source>
        <strain evidence="9 10">JSM 072002</strain>
    </source>
</reference>
<evidence type="ECO:0000256" key="8">
    <source>
        <dbReference type="SAM" id="Coils"/>
    </source>
</evidence>
<keyword evidence="2" id="KW-0762">Sugar transport</keyword>
<keyword evidence="1" id="KW-0813">Transport</keyword>
<dbReference type="CDD" id="cd00215">
    <property type="entry name" value="PTS_IIA_lac"/>
    <property type="match status" value="1"/>
</dbReference>
<dbReference type="GO" id="GO:0009401">
    <property type="term" value="P:phosphoenolpyruvate-dependent sugar phosphotransferase system"/>
    <property type="evidence" value="ECO:0007669"/>
    <property type="project" value="UniProtKB-KW"/>
</dbReference>
<dbReference type="PANTHER" id="PTHR34382">
    <property type="entry name" value="PTS SYSTEM N,N'-DIACETYLCHITOBIOSE-SPECIFIC EIIA COMPONENT"/>
    <property type="match status" value="1"/>
</dbReference>
<evidence type="ECO:0000256" key="4">
    <source>
        <dbReference type="ARBA" id="ARBA00022683"/>
    </source>
</evidence>